<organism evidence="3 4">
    <name type="scientific">Antrodiella citrinella</name>
    <dbReference type="NCBI Taxonomy" id="2447956"/>
    <lineage>
        <taxon>Eukaryota</taxon>
        <taxon>Fungi</taxon>
        <taxon>Dikarya</taxon>
        <taxon>Basidiomycota</taxon>
        <taxon>Agaricomycotina</taxon>
        <taxon>Agaricomycetes</taxon>
        <taxon>Polyporales</taxon>
        <taxon>Steccherinaceae</taxon>
        <taxon>Antrodiella</taxon>
    </lineage>
</organism>
<name>A0A4V3XJN6_9APHY</name>
<evidence type="ECO:0000259" key="2">
    <source>
        <dbReference type="Pfam" id="PF10338"/>
    </source>
</evidence>
<feature type="domain" description="DUF2423" evidence="2">
    <location>
        <begin position="1"/>
        <end position="44"/>
    </location>
</feature>
<reference evidence="3 4" key="1">
    <citation type="submission" date="2019-02" db="EMBL/GenBank/DDBJ databases">
        <title>Genome sequencing of the rare red list fungi Antrodiella citrinella (Flaviporus citrinellus).</title>
        <authorList>
            <person name="Buettner E."/>
            <person name="Kellner H."/>
        </authorList>
    </citation>
    <scope>NUCLEOTIDE SEQUENCE [LARGE SCALE GENOMIC DNA]</scope>
    <source>
        <strain evidence="3 4">DSM 108506</strain>
    </source>
</reference>
<feature type="region of interest" description="Disordered" evidence="1">
    <location>
        <begin position="1"/>
        <end position="21"/>
    </location>
</feature>
<feature type="region of interest" description="Disordered" evidence="1">
    <location>
        <begin position="45"/>
        <end position="89"/>
    </location>
</feature>
<feature type="compositionally biased region" description="Acidic residues" evidence="1">
    <location>
        <begin position="50"/>
        <end position="68"/>
    </location>
</feature>
<protein>
    <recommendedName>
        <fullName evidence="2">DUF2423 domain-containing protein</fullName>
    </recommendedName>
</protein>
<dbReference type="InterPro" id="IPR019434">
    <property type="entry name" value="DUF2423"/>
</dbReference>
<dbReference type="PANTHER" id="PTHR28219:SF1">
    <property type="entry name" value="UPF0642 PROTEIN YBL028C"/>
    <property type="match status" value="1"/>
</dbReference>
<sequence length="89" mass="9696">MAKSTRSKVKRSFRSKKRTEGVYAATEAARLHRLSSKLKVLTTQDKDGDVELDGDADTEEVVGGDDQEKDGQTEGTSGEAGSYHITYSL</sequence>
<accession>A0A4V3XJN6</accession>
<comment type="caution">
    <text evidence="3">The sequence shown here is derived from an EMBL/GenBank/DDBJ whole genome shotgun (WGS) entry which is preliminary data.</text>
</comment>
<evidence type="ECO:0000313" key="3">
    <source>
        <dbReference type="EMBL" id="THH33703.1"/>
    </source>
</evidence>
<feature type="compositionally biased region" description="Basic residues" evidence="1">
    <location>
        <begin position="1"/>
        <end position="17"/>
    </location>
</feature>
<dbReference type="AlphaFoldDB" id="A0A4V3XJN6"/>
<dbReference type="PANTHER" id="PTHR28219">
    <property type="entry name" value="UPF0642 PROTEIN YBL028C"/>
    <property type="match status" value="1"/>
</dbReference>
<dbReference type="OrthoDB" id="2802618at2759"/>
<gene>
    <name evidence="3" type="ORF">EUX98_g395</name>
</gene>
<dbReference type="GO" id="GO:0030687">
    <property type="term" value="C:preribosome, large subunit precursor"/>
    <property type="evidence" value="ECO:0007669"/>
    <property type="project" value="TreeGrafter"/>
</dbReference>
<evidence type="ECO:0000313" key="4">
    <source>
        <dbReference type="Proteomes" id="UP000308730"/>
    </source>
</evidence>
<proteinExistence type="predicted"/>
<dbReference type="Pfam" id="PF10338">
    <property type="entry name" value="YBL028C_N"/>
    <property type="match status" value="1"/>
</dbReference>
<dbReference type="Proteomes" id="UP000308730">
    <property type="component" value="Unassembled WGS sequence"/>
</dbReference>
<evidence type="ECO:0000256" key="1">
    <source>
        <dbReference type="SAM" id="MobiDB-lite"/>
    </source>
</evidence>
<dbReference type="EMBL" id="SGPM01000003">
    <property type="protein sequence ID" value="THH33703.1"/>
    <property type="molecule type" value="Genomic_DNA"/>
</dbReference>
<keyword evidence="4" id="KW-1185">Reference proteome</keyword>